<sequence length="195" mass="21130">MAILHLLVEMVPFDRSPYNYVENGETHSRSDDVFQRSYQRTAYSVGPPQLSDSPVTLAKSQYSTPNPDLRELLVNDPEGDHSQMLRSRRDVSVANTPARTTVISSSSSIPNGAYSGSISASGGQVYPLVVLSSTAEDGEIEVRISAGPPLDVEYSSSEPVLVPVHSPTTPTNPPPSLVEDYRRTSTSIFSLSLSF</sequence>
<accession>A0A7R9J4D7</accession>
<protein>
    <submittedName>
        <fullName evidence="1">(California timema) hypothetical protein</fullName>
    </submittedName>
</protein>
<gene>
    <name evidence="1" type="ORF">TCMB3V08_LOCUS4460</name>
</gene>
<dbReference type="AlphaFoldDB" id="A0A7R9J4D7"/>
<reference evidence="1" key="1">
    <citation type="submission" date="2020-11" db="EMBL/GenBank/DDBJ databases">
        <authorList>
            <person name="Tran Van P."/>
        </authorList>
    </citation>
    <scope>NUCLEOTIDE SEQUENCE</scope>
</reference>
<organism evidence="1">
    <name type="scientific">Timema californicum</name>
    <name type="common">California timema</name>
    <name type="synonym">Walking stick</name>
    <dbReference type="NCBI Taxonomy" id="61474"/>
    <lineage>
        <taxon>Eukaryota</taxon>
        <taxon>Metazoa</taxon>
        <taxon>Ecdysozoa</taxon>
        <taxon>Arthropoda</taxon>
        <taxon>Hexapoda</taxon>
        <taxon>Insecta</taxon>
        <taxon>Pterygota</taxon>
        <taxon>Neoptera</taxon>
        <taxon>Polyneoptera</taxon>
        <taxon>Phasmatodea</taxon>
        <taxon>Timematodea</taxon>
        <taxon>Timematoidea</taxon>
        <taxon>Timematidae</taxon>
        <taxon>Timema</taxon>
    </lineage>
</organism>
<proteinExistence type="predicted"/>
<evidence type="ECO:0000313" key="1">
    <source>
        <dbReference type="EMBL" id="CAD7571796.1"/>
    </source>
</evidence>
<name>A0A7R9J4D7_TIMCA</name>
<dbReference type="EMBL" id="OE180701">
    <property type="protein sequence ID" value="CAD7571796.1"/>
    <property type="molecule type" value="Genomic_DNA"/>
</dbReference>